<dbReference type="PANTHER" id="PTHR30576:SF0">
    <property type="entry name" value="UNDECAPRENYL-PHOSPHATE N-ACETYLGALACTOSAMINYL 1-PHOSPHATE TRANSFERASE-RELATED"/>
    <property type="match status" value="1"/>
</dbReference>
<dbReference type="RefSeq" id="WP_106154039.1">
    <property type="nucleotide sequence ID" value="NZ_PVTS01000015.1"/>
</dbReference>
<dbReference type="OrthoDB" id="9808602at2"/>
<comment type="similarity">
    <text evidence="1">Belongs to the bacterial sugar transferase family.</text>
</comment>
<organism evidence="3 4">
    <name type="scientific">Marinilabilia salmonicolor</name>
    <dbReference type="NCBI Taxonomy" id="989"/>
    <lineage>
        <taxon>Bacteria</taxon>
        <taxon>Pseudomonadati</taxon>
        <taxon>Bacteroidota</taxon>
        <taxon>Bacteroidia</taxon>
        <taxon>Marinilabiliales</taxon>
        <taxon>Marinilabiliaceae</taxon>
        <taxon>Marinilabilia</taxon>
    </lineage>
</organism>
<gene>
    <name evidence="3" type="ORF">DFO77_10597</name>
</gene>
<feature type="domain" description="Bacterial sugar transferase" evidence="2">
    <location>
        <begin position="209"/>
        <end position="362"/>
    </location>
</feature>
<accession>A0A2T0XBY2</accession>
<evidence type="ECO:0000259" key="2">
    <source>
        <dbReference type="Pfam" id="PF02397"/>
    </source>
</evidence>
<keyword evidence="4" id="KW-1185">Reference proteome</keyword>
<proteinExistence type="inferred from homology"/>
<dbReference type="InterPro" id="IPR003362">
    <property type="entry name" value="Bact_transf"/>
</dbReference>
<dbReference type="PANTHER" id="PTHR30576">
    <property type="entry name" value="COLANIC BIOSYNTHESIS UDP-GLUCOSE LIPID CARRIER TRANSFERASE"/>
    <property type="match status" value="1"/>
</dbReference>
<evidence type="ECO:0000313" key="4">
    <source>
        <dbReference type="Proteomes" id="UP000252733"/>
    </source>
</evidence>
<protein>
    <submittedName>
        <fullName evidence="3">Sugar transferase</fullName>
    </submittedName>
</protein>
<comment type="caution">
    <text evidence="3">The sequence shown here is derived from an EMBL/GenBank/DDBJ whole genome shotgun (WGS) entry which is preliminary data.</text>
</comment>
<evidence type="ECO:0000313" key="3">
    <source>
        <dbReference type="EMBL" id="RCW37589.1"/>
    </source>
</evidence>
<dbReference type="Proteomes" id="UP000252733">
    <property type="component" value="Unassembled WGS sequence"/>
</dbReference>
<dbReference type="EMBL" id="QPIZ01000005">
    <property type="protein sequence ID" value="RCW37589.1"/>
    <property type="molecule type" value="Genomic_DNA"/>
</dbReference>
<dbReference type="Pfam" id="PF02397">
    <property type="entry name" value="Bac_transf"/>
    <property type="match status" value="1"/>
</dbReference>
<keyword evidence="3" id="KW-0808">Transferase</keyword>
<dbReference type="STRING" id="1168289.GCA_000259075_03368"/>
<dbReference type="GO" id="GO:0016780">
    <property type="term" value="F:phosphotransferase activity, for other substituted phosphate groups"/>
    <property type="evidence" value="ECO:0007669"/>
    <property type="project" value="TreeGrafter"/>
</dbReference>
<evidence type="ECO:0000256" key="1">
    <source>
        <dbReference type="ARBA" id="ARBA00006464"/>
    </source>
</evidence>
<dbReference type="AlphaFoldDB" id="A0A2T0XBY2"/>
<reference evidence="3 4" key="1">
    <citation type="submission" date="2018-07" db="EMBL/GenBank/DDBJ databases">
        <title>Freshwater and sediment microbial communities from various areas in North America, analyzing microbe dynamics in response to fracking.</title>
        <authorList>
            <person name="Lamendella R."/>
        </authorList>
    </citation>
    <scope>NUCLEOTIDE SEQUENCE [LARGE SCALE GENOMIC DNA]</scope>
    <source>
        <strain evidence="3 4">160A</strain>
    </source>
</reference>
<sequence>MFYVYKNSVVSIAPASMKVHKKEVDVQTIVAENSGGSVSRFISRFGNPASFDSLVVSTSQAFNIAVQPRQNYRFIVNLQNLNSVNGLCGFLCAVNRKLEVDGCFVCCLETTRLRRHRIYRTSPSILGQVHYFFDYLTKRVMPGINAARWLLNASSLRRNKPVSFYEMLGRLAYCGFETEVDEVIHGRHYLVVRKVAEPPAEVREDYGFLLKLNRVGKDGKSIRVFKFRTMVAFSEYLQEHIYRRNHLCKGGKFKDDRRVTLLGAFVRRYWIDELPMIYNVLRGDMKLVGVRPVSPQYLSLYDSEVVKIRTSVKPGLIPPFYADMPETLEEIQASEVRYVRQWHRAPLRTDFIYFFKALRNILFRGARSK</sequence>
<name>A0A2T0XBY2_9BACT</name>